<evidence type="ECO:0000256" key="3">
    <source>
        <dbReference type="ARBA" id="ARBA00022763"/>
    </source>
</evidence>
<dbReference type="NCBIfam" id="TIGR00585">
    <property type="entry name" value="mutl"/>
    <property type="match status" value="1"/>
</dbReference>
<dbReference type="Pfam" id="PF01119">
    <property type="entry name" value="DNA_mis_repair"/>
    <property type="match status" value="1"/>
</dbReference>
<protein>
    <recommendedName>
        <fullName evidence="2 5">DNA mismatch repair protein MutL</fullName>
    </recommendedName>
</protein>
<dbReference type="EMBL" id="JQJD01000050">
    <property type="protein sequence ID" value="KGN79427.1"/>
    <property type="molecule type" value="Genomic_DNA"/>
</dbReference>
<reference evidence="8 9" key="1">
    <citation type="submission" date="2014-08" db="EMBL/GenBank/DDBJ databases">
        <title>Porphyromonas cangingivalis strain:COT-109_OH1386 Genome sequencing.</title>
        <authorList>
            <person name="Wallis C."/>
            <person name="Deusch O."/>
            <person name="O'Flynn C."/>
            <person name="Davis I."/>
            <person name="Jospin G."/>
            <person name="Darling A.E."/>
            <person name="Coil D.A."/>
            <person name="Alexiev A."/>
            <person name="Horsfall A."/>
            <person name="Kirkwood N."/>
            <person name="Harris S."/>
            <person name="Eisen J.A."/>
        </authorList>
    </citation>
    <scope>NUCLEOTIDE SEQUENCE [LARGE SCALE GENOMIC DNA]</scope>
    <source>
        <strain evidence="9">COT-109 OH1386</strain>
    </source>
</reference>
<dbReference type="Gene3D" id="3.30.565.10">
    <property type="entry name" value="Histidine kinase-like ATPase, C-terminal domain"/>
    <property type="match status" value="1"/>
</dbReference>
<dbReference type="InterPro" id="IPR020667">
    <property type="entry name" value="DNA_mismatch_repair_MutL"/>
</dbReference>
<evidence type="ECO:0000256" key="2">
    <source>
        <dbReference type="ARBA" id="ARBA00021975"/>
    </source>
</evidence>
<dbReference type="InterPro" id="IPR038973">
    <property type="entry name" value="MutL/Mlh/Pms-like"/>
</dbReference>
<dbReference type="PANTHER" id="PTHR10073:SF12">
    <property type="entry name" value="DNA MISMATCH REPAIR PROTEIN MLH1"/>
    <property type="match status" value="1"/>
</dbReference>
<dbReference type="Pfam" id="PF13589">
    <property type="entry name" value="HATPase_c_3"/>
    <property type="match status" value="1"/>
</dbReference>
<evidence type="ECO:0000256" key="1">
    <source>
        <dbReference type="ARBA" id="ARBA00006082"/>
    </source>
</evidence>
<dbReference type="Proteomes" id="UP000030125">
    <property type="component" value="Unassembled WGS sequence"/>
</dbReference>
<comment type="similarity">
    <text evidence="1 5">Belongs to the DNA mismatch repair MutL/HexB family.</text>
</comment>
<dbReference type="eggNOG" id="COG0323">
    <property type="taxonomic scope" value="Bacteria"/>
</dbReference>
<evidence type="ECO:0000313" key="9">
    <source>
        <dbReference type="Proteomes" id="UP000030125"/>
    </source>
</evidence>
<dbReference type="InterPro" id="IPR014721">
    <property type="entry name" value="Ribsml_uS5_D2-typ_fold_subgr"/>
</dbReference>
<dbReference type="PROSITE" id="PS00058">
    <property type="entry name" value="DNA_MISMATCH_REPAIR_1"/>
    <property type="match status" value="1"/>
</dbReference>
<dbReference type="InterPro" id="IPR020568">
    <property type="entry name" value="Ribosomal_Su5_D2-typ_SF"/>
</dbReference>
<keyword evidence="4 5" id="KW-0234">DNA repair</keyword>
<feature type="domain" description="DNA mismatch repair protein S5" evidence="7">
    <location>
        <begin position="209"/>
        <end position="327"/>
    </location>
</feature>
<keyword evidence="3 5" id="KW-0227">DNA damage</keyword>
<comment type="caution">
    <text evidence="8">The sequence shown here is derived from an EMBL/GenBank/DDBJ whole genome shotgun (WGS) entry which is preliminary data.</text>
</comment>
<dbReference type="CDD" id="cd16926">
    <property type="entry name" value="HATPase_MutL-MLH-PMS-like"/>
    <property type="match status" value="1"/>
</dbReference>
<dbReference type="InterPro" id="IPR002099">
    <property type="entry name" value="MutL/Mlh/PMS"/>
</dbReference>
<comment type="function">
    <text evidence="5">This protein is involved in the repair of mismatches in DNA. It is required for dam-dependent methyl-directed DNA mismatch repair. May act as a 'molecular matchmaker', a protein that promotes the formation of a stable complex between two or more DNA-binding proteins in an ATP-dependent manner without itself being part of a final effector complex.</text>
</comment>
<dbReference type="InterPro" id="IPR042120">
    <property type="entry name" value="MutL_C_dimsub"/>
</dbReference>
<dbReference type="InterPro" id="IPR014762">
    <property type="entry name" value="DNA_mismatch_repair_CS"/>
</dbReference>
<dbReference type="SMART" id="SM01340">
    <property type="entry name" value="DNA_mis_repair"/>
    <property type="match status" value="1"/>
</dbReference>
<dbReference type="RefSeq" id="WP_036852227.1">
    <property type="nucleotide sequence ID" value="NZ_JQJD01000050.1"/>
</dbReference>
<feature type="domain" description="MutL C-terminal dimerisation" evidence="6">
    <location>
        <begin position="457"/>
        <end position="596"/>
    </location>
</feature>
<evidence type="ECO:0000256" key="4">
    <source>
        <dbReference type="ARBA" id="ARBA00023204"/>
    </source>
</evidence>
<accession>A0A0A2EP38</accession>
<dbReference type="GO" id="GO:0016887">
    <property type="term" value="F:ATP hydrolysis activity"/>
    <property type="evidence" value="ECO:0007669"/>
    <property type="project" value="InterPro"/>
</dbReference>
<keyword evidence="9" id="KW-1185">Reference proteome</keyword>
<dbReference type="GO" id="GO:0005524">
    <property type="term" value="F:ATP binding"/>
    <property type="evidence" value="ECO:0007669"/>
    <property type="project" value="InterPro"/>
</dbReference>
<dbReference type="SUPFAM" id="SSF55874">
    <property type="entry name" value="ATPase domain of HSP90 chaperone/DNA topoisomerase II/histidine kinase"/>
    <property type="match status" value="1"/>
</dbReference>
<dbReference type="InterPro" id="IPR042121">
    <property type="entry name" value="MutL_C_regsub"/>
</dbReference>
<organism evidence="8 9">
    <name type="scientific">Porphyromonas cangingivalis</name>
    <dbReference type="NCBI Taxonomy" id="36874"/>
    <lineage>
        <taxon>Bacteria</taxon>
        <taxon>Pseudomonadati</taxon>
        <taxon>Bacteroidota</taxon>
        <taxon>Bacteroidia</taxon>
        <taxon>Bacteroidales</taxon>
        <taxon>Porphyromonadaceae</taxon>
        <taxon>Porphyromonas</taxon>
    </lineage>
</organism>
<dbReference type="SUPFAM" id="SSF54211">
    <property type="entry name" value="Ribosomal protein S5 domain 2-like"/>
    <property type="match status" value="1"/>
</dbReference>
<dbReference type="Gene3D" id="3.30.1370.100">
    <property type="entry name" value="MutL, C-terminal domain, regulatory subdomain"/>
    <property type="match status" value="1"/>
</dbReference>
<dbReference type="SMART" id="SM00853">
    <property type="entry name" value="MutL_C"/>
    <property type="match status" value="1"/>
</dbReference>
<gene>
    <name evidence="5" type="primary">mutL</name>
    <name evidence="8" type="ORF">HQ35_07620</name>
</gene>
<dbReference type="FunFam" id="3.30.565.10:FF:000003">
    <property type="entry name" value="DNA mismatch repair endonuclease MutL"/>
    <property type="match status" value="1"/>
</dbReference>
<evidence type="ECO:0000256" key="5">
    <source>
        <dbReference type="HAMAP-Rule" id="MF_00149"/>
    </source>
</evidence>
<dbReference type="OrthoDB" id="9763467at2"/>
<dbReference type="InterPro" id="IPR037198">
    <property type="entry name" value="MutL_C_sf"/>
</dbReference>
<dbReference type="HAMAP" id="MF_00149">
    <property type="entry name" value="DNA_mis_repair"/>
    <property type="match status" value="1"/>
</dbReference>
<evidence type="ECO:0000313" key="8">
    <source>
        <dbReference type="EMBL" id="KGN79427.1"/>
    </source>
</evidence>
<dbReference type="GO" id="GO:0030983">
    <property type="term" value="F:mismatched DNA binding"/>
    <property type="evidence" value="ECO:0007669"/>
    <property type="project" value="InterPro"/>
</dbReference>
<dbReference type="CDD" id="cd00782">
    <property type="entry name" value="MutL_Trans"/>
    <property type="match status" value="1"/>
</dbReference>
<dbReference type="GO" id="GO:0032300">
    <property type="term" value="C:mismatch repair complex"/>
    <property type="evidence" value="ECO:0007669"/>
    <property type="project" value="InterPro"/>
</dbReference>
<name>A0A0A2EP38_PORCN</name>
<evidence type="ECO:0000259" key="7">
    <source>
        <dbReference type="SMART" id="SM01340"/>
    </source>
</evidence>
<proteinExistence type="inferred from homology"/>
<dbReference type="STRING" id="36874.HQ34_02365"/>
<dbReference type="Gene3D" id="3.30.230.10">
    <property type="match status" value="1"/>
</dbReference>
<dbReference type="SUPFAM" id="SSF118116">
    <property type="entry name" value="DNA mismatch repair protein MutL"/>
    <property type="match status" value="1"/>
</dbReference>
<dbReference type="Gene3D" id="3.30.1540.20">
    <property type="entry name" value="MutL, C-terminal domain, dimerisation subdomain"/>
    <property type="match status" value="1"/>
</dbReference>
<dbReference type="InterPro" id="IPR036890">
    <property type="entry name" value="HATPase_C_sf"/>
</dbReference>
<dbReference type="PANTHER" id="PTHR10073">
    <property type="entry name" value="DNA MISMATCH REPAIR PROTEIN MLH, PMS, MUTL"/>
    <property type="match status" value="1"/>
</dbReference>
<sequence>MDNVINLLPDNIANQIAAGEVIQRPASVIKELVENSIDAGATDIVIEIKQAGKTLIRVIDNGKGMAPMDARMAFERHATSKIKSANDLFALTTMGFRGEALASIAAVAQIVLQTRPHDAEMGTRVEIEGSKVIESSSVVCAPGANFAIKNLFFNIPARRKFLKADDTEFKHIITEVQRVATVHPEVQFTLVHNDQLVFKLRETSLKQRIIDLFGKRLVDILLSVDTATPLVNITGFVGRASASRKRGALQHFFVNGRYMRHTYFHRSVMNAYEGMIPPGDQPEYFIFLEVDPSSIDVNIHPTKTEIKFEAEGDISKILYSSVREVLMKGAAVPSINFEEDNPIDIPTFVPVDIRDMAEPPIISSRISSGGATSSVTPSVAGADYTLDTLGELPQEFQLPDMSDWDEFYRNFEANRTSVERSSSAGAPRTITVGSSTLISSSLTPEVEEIPSSLNEVPELVIFGGYAFVSGEKDLRIIHLRRARAKIIYEEYMEAIGQESIISNRLLFPQLIDLGIKEAKLLEAHQTSLQSLGFDISEMGKNSYAINAIPYGMPAGNEADLLLEILEECNAMDKSSEEVVYHRLVSALTAYRMKHEDGYYTHTAVAQMISKINKSVGNLLAPDGKVIVSVMTPKELAKRFGE</sequence>
<dbReference type="InterPro" id="IPR014790">
    <property type="entry name" value="MutL_C"/>
</dbReference>
<evidence type="ECO:0000259" key="6">
    <source>
        <dbReference type="SMART" id="SM00853"/>
    </source>
</evidence>
<dbReference type="Pfam" id="PF08676">
    <property type="entry name" value="MutL_C"/>
    <property type="match status" value="1"/>
</dbReference>
<dbReference type="AlphaFoldDB" id="A0A0A2EP38"/>
<dbReference type="GO" id="GO:0006298">
    <property type="term" value="P:mismatch repair"/>
    <property type="evidence" value="ECO:0007669"/>
    <property type="project" value="UniProtKB-UniRule"/>
</dbReference>
<dbReference type="InterPro" id="IPR013507">
    <property type="entry name" value="DNA_mismatch_S5_2-like"/>
</dbReference>
<dbReference type="GO" id="GO:0140664">
    <property type="term" value="F:ATP-dependent DNA damage sensor activity"/>
    <property type="evidence" value="ECO:0007669"/>
    <property type="project" value="InterPro"/>
</dbReference>